<dbReference type="Proteomes" id="UP000184356">
    <property type="component" value="Unassembled WGS sequence"/>
</dbReference>
<evidence type="ECO:0000313" key="2">
    <source>
        <dbReference type="EMBL" id="OJJ59382.1"/>
    </source>
</evidence>
<feature type="region of interest" description="Disordered" evidence="1">
    <location>
        <begin position="338"/>
        <end position="393"/>
    </location>
</feature>
<evidence type="ECO:0000313" key="3">
    <source>
        <dbReference type="Proteomes" id="UP000184356"/>
    </source>
</evidence>
<dbReference type="AlphaFoldDB" id="A0A1L9TIZ3"/>
<reference evidence="3" key="1">
    <citation type="journal article" date="2017" name="Genome Biol.">
        <title>Comparative genomics reveals high biological diversity and specific adaptations in the industrially and medically important fungal genus Aspergillus.</title>
        <authorList>
            <person name="de Vries R.P."/>
            <person name="Riley R."/>
            <person name="Wiebenga A."/>
            <person name="Aguilar-Osorio G."/>
            <person name="Amillis S."/>
            <person name="Uchima C.A."/>
            <person name="Anderluh G."/>
            <person name="Asadollahi M."/>
            <person name="Askin M."/>
            <person name="Barry K."/>
            <person name="Battaglia E."/>
            <person name="Bayram O."/>
            <person name="Benocci T."/>
            <person name="Braus-Stromeyer S.A."/>
            <person name="Caldana C."/>
            <person name="Canovas D."/>
            <person name="Cerqueira G.C."/>
            <person name="Chen F."/>
            <person name="Chen W."/>
            <person name="Choi C."/>
            <person name="Clum A."/>
            <person name="Dos Santos R.A."/>
            <person name="Damasio A.R."/>
            <person name="Diallinas G."/>
            <person name="Emri T."/>
            <person name="Fekete E."/>
            <person name="Flipphi M."/>
            <person name="Freyberg S."/>
            <person name="Gallo A."/>
            <person name="Gournas C."/>
            <person name="Habgood R."/>
            <person name="Hainaut M."/>
            <person name="Harispe M.L."/>
            <person name="Henrissat B."/>
            <person name="Hilden K.S."/>
            <person name="Hope R."/>
            <person name="Hossain A."/>
            <person name="Karabika E."/>
            <person name="Karaffa L."/>
            <person name="Karanyi Z."/>
            <person name="Krasevec N."/>
            <person name="Kuo A."/>
            <person name="Kusch H."/>
            <person name="LaButti K."/>
            <person name="Lagendijk E.L."/>
            <person name="Lapidus A."/>
            <person name="Levasseur A."/>
            <person name="Lindquist E."/>
            <person name="Lipzen A."/>
            <person name="Logrieco A.F."/>
            <person name="MacCabe A."/>
            <person name="Maekelae M.R."/>
            <person name="Malavazi I."/>
            <person name="Melin P."/>
            <person name="Meyer V."/>
            <person name="Mielnichuk N."/>
            <person name="Miskei M."/>
            <person name="Molnar A.P."/>
            <person name="Mule G."/>
            <person name="Ngan C.Y."/>
            <person name="Orejas M."/>
            <person name="Orosz E."/>
            <person name="Ouedraogo J.P."/>
            <person name="Overkamp K.M."/>
            <person name="Park H.-S."/>
            <person name="Perrone G."/>
            <person name="Piumi F."/>
            <person name="Punt P.J."/>
            <person name="Ram A.F."/>
            <person name="Ramon A."/>
            <person name="Rauscher S."/>
            <person name="Record E."/>
            <person name="Riano-Pachon D.M."/>
            <person name="Robert V."/>
            <person name="Roehrig J."/>
            <person name="Ruller R."/>
            <person name="Salamov A."/>
            <person name="Salih N.S."/>
            <person name="Samson R.A."/>
            <person name="Sandor E."/>
            <person name="Sanguinetti M."/>
            <person name="Schuetze T."/>
            <person name="Sepcic K."/>
            <person name="Shelest E."/>
            <person name="Sherlock G."/>
            <person name="Sophianopoulou V."/>
            <person name="Squina F.M."/>
            <person name="Sun H."/>
            <person name="Susca A."/>
            <person name="Todd R.B."/>
            <person name="Tsang A."/>
            <person name="Unkles S.E."/>
            <person name="van de Wiele N."/>
            <person name="van Rossen-Uffink D."/>
            <person name="Oliveira J.V."/>
            <person name="Vesth T.C."/>
            <person name="Visser J."/>
            <person name="Yu J.-H."/>
            <person name="Zhou M."/>
            <person name="Andersen M.R."/>
            <person name="Archer D.B."/>
            <person name="Baker S.E."/>
            <person name="Benoit I."/>
            <person name="Brakhage A.A."/>
            <person name="Braus G.H."/>
            <person name="Fischer R."/>
            <person name="Frisvad J.C."/>
            <person name="Goldman G.H."/>
            <person name="Houbraken J."/>
            <person name="Oakley B."/>
            <person name="Pocsi I."/>
            <person name="Scazzocchio C."/>
            <person name="Seiboth B."/>
            <person name="vanKuyk P.A."/>
            <person name="Wortman J."/>
            <person name="Dyer P.S."/>
            <person name="Grigoriev I.V."/>
        </authorList>
    </citation>
    <scope>NUCLEOTIDE SEQUENCE [LARGE SCALE GENOMIC DNA]</scope>
    <source>
        <strain evidence="3">CBS 593.65</strain>
    </source>
</reference>
<keyword evidence="3" id="KW-1185">Reference proteome</keyword>
<dbReference type="VEuPathDB" id="FungiDB:ASPSYDRAFT_43729"/>
<dbReference type="EMBL" id="KV878585">
    <property type="protein sequence ID" value="OJJ59382.1"/>
    <property type="molecule type" value="Genomic_DNA"/>
</dbReference>
<sequence>MEHCNGYFSVVAKRNGELNASVGSKQPMFKRPSARAKGPLNIVHESGQVYTETESSPAVKVRNGPGWLHESPFLLMGWGEGSPFGASPLRYLAMRTLVSDQRNLSIPLFGNVPWNIAHDIWDYLGKCRKQTLHMWKIYATVYPTQFREIEPYRSMKIEEPQISMREYLGLTKSKSLSWRVVLTLGASYARIPEIVGISEIKNLAALDIATPPEQDASPESDIQMTALTDRIVRAWSEMAQTENAFSQLRVLIIRNQTDLSKMTLHFLKSFPSLQFVVALECPGIASAFSDGSVDGWMVAEVMQSPPGTLYELYNANCKAANIEDLTPVLEFQIGKMSPKPRGRANRPNPHCVIYQRTDDGPRRVDPEPSIRKRKDVGASDEHPRKGRAVMKDRTKDIGDVLSDFF</sequence>
<dbReference type="GeneID" id="63762784"/>
<evidence type="ECO:0000256" key="1">
    <source>
        <dbReference type="SAM" id="MobiDB-lite"/>
    </source>
</evidence>
<organism evidence="2 3">
    <name type="scientific">Aspergillus sydowii CBS 593.65</name>
    <dbReference type="NCBI Taxonomy" id="1036612"/>
    <lineage>
        <taxon>Eukaryota</taxon>
        <taxon>Fungi</taxon>
        <taxon>Dikarya</taxon>
        <taxon>Ascomycota</taxon>
        <taxon>Pezizomycotina</taxon>
        <taxon>Eurotiomycetes</taxon>
        <taxon>Eurotiomycetidae</taxon>
        <taxon>Eurotiales</taxon>
        <taxon>Aspergillaceae</taxon>
        <taxon>Aspergillus</taxon>
        <taxon>Aspergillus subgen. Nidulantes</taxon>
    </lineage>
</organism>
<name>A0A1L9TIZ3_9EURO</name>
<feature type="compositionally biased region" description="Basic and acidic residues" evidence="1">
    <location>
        <begin position="356"/>
        <end position="393"/>
    </location>
</feature>
<gene>
    <name evidence="2" type="ORF">ASPSYDRAFT_43729</name>
</gene>
<protein>
    <submittedName>
        <fullName evidence="2">Uncharacterized protein</fullName>
    </submittedName>
</protein>
<dbReference type="OrthoDB" id="5273928at2759"/>
<accession>A0A1L9TIZ3</accession>
<proteinExistence type="predicted"/>
<dbReference type="RefSeq" id="XP_040703188.1">
    <property type="nucleotide sequence ID" value="XM_040846711.1"/>
</dbReference>